<organism evidence="1 2">
    <name type="scientific">Pan troglodytes</name>
    <name type="common">Chimpanzee</name>
    <dbReference type="NCBI Taxonomy" id="9598"/>
    <lineage>
        <taxon>Eukaryota</taxon>
        <taxon>Metazoa</taxon>
        <taxon>Chordata</taxon>
        <taxon>Craniata</taxon>
        <taxon>Vertebrata</taxon>
        <taxon>Euteleostomi</taxon>
        <taxon>Mammalia</taxon>
        <taxon>Eutheria</taxon>
        <taxon>Euarchontoglires</taxon>
        <taxon>Primates</taxon>
        <taxon>Haplorrhini</taxon>
        <taxon>Catarrhini</taxon>
        <taxon>Hominidae</taxon>
        <taxon>Pan</taxon>
    </lineage>
</organism>
<accession>A0A2J8PDD5</accession>
<dbReference type="AlphaFoldDB" id="A0A2J8PDD5"/>
<reference evidence="1 2" key="1">
    <citation type="submission" date="2017-12" db="EMBL/GenBank/DDBJ databases">
        <title>High-resolution comparative analysis of great ape genomes.</title>
        <authorList>
            <person name="Pollen A."/>
            <person name="Hastie A."/>
            <person name="Hormozdiari F."/>
            <person name="Dougherty M."/>
            <person name="Liu R."/>
            <person name="Chaisson M."/>
            <person name="Hoppe E."/>
            <person name="Hill C."/>
            <person name="Pang A."/>
            <person name="Hillier L."/>
            <person name="Baker C."/>
            <person name="Armstrong J."/>
            <person name="Shendure J."/>
            <person name="Paten B."/>
            <person name="Wilson R."/>
            <person name="Chao H."/>
            <person name="Schneider V."/>
            <person name="Ventura M."/>
            <person name="Kronenberg Z."/>
            <person name="Murali S."/>
            <person name="Gordon D."/>
            <person name="Cantsilieris S."/>
            <person name="Munson K."/>
            <person name="Nelson B."/>
            <person name="Raja A."/>
            <person name="Underwood J."/>
            <person name="Diekhans M."/>
            <person name="Fiddes I."/>
            <person name="Haussler D."/>
            <person name="Eichler E."/>
        </authorList>
    </citation>
    <scope>NUCLEOTIDE SEQUENCE [LARGE SCALE GENOMIC DNA]</scope>
    <source>
        <strain evidence="1">Yerkes chimp pedigree #C0471</strain>
    </source>
</reference>
<gene>
    <name evidence="1" type="ORF">CK820_G0004140</name>
</gene>
<comment type="caution">
    <text evidence="1">The sequence shown here is derived from an EMBL/GenBank/DDBJ whole genome shotgun (WGS) entry which is preliminary data.</text>
</comment>
<protein>
    <submittedName>
        <fullName evidence="1">PKD2L1 isoform 3</fullName>
    </submittedName>
</protein>
<evidence type="ECO:0000313" key="2">
    <source>
        <dbReference type="Proteomes" id="UP000236370"/>
    </source>
</evidence>
<feature type="non-terminal residue" evidence="1">
    <location>
        <position position="1"/>
    </location>
</feature>
<name>A0A2J8PDD5_PANTR</name>
<evidence type="ECO:0000313" key="1">
    <source>
        <dbReference type="EMBL" id="PNI82036.1"/>
    </source>
</evidence>
<dbReference type="EMBL" id="NBAG03000216">
    <property type="protein sequence ID" value="PNI82036.1"/>
    <property type="molecule type" value="Genomic_DNA"/>
</dbReference>
<proteinExistence type="predicted"/>
<sequence length="61" mass="7193">PLQPQPKKPEDEPQETAYRTRVSSCCLHICQGIREVPYKREEEALEERRLSRGEIPMLQRS</sequence>
<dbReference type="Proteomes" id="UP000236370">
    <property type="component" value="Unassembled WGS sequence"/>
</dbReference>